<organism evidence="3">
    <name type="scientific">Desertifilum tharense IPPAS B-1220</name>
    <dbReference type="NCBI Taxonomy" id="1781255"/>
    <lineage>
        <taxon>Bacteria</taxon>
        <taxon>Bacillati</taxon>
        <taxon>Cyanobacteriota</taxon>
        <taxon>Cyanophyceae</taxon>
        <taxon>Desertifilales</taxon>
        <taxon>Desertifilaceae</taxon>
        <taxon>Desertifilum</taxon>
    </lineage>
</organism>
<evidence type="ECO:0000256" key="1">
    <source>
        <dbReference type="SAM" id="MobiDB-lite"/>
    </source>
</evidence>
<sequence>MKRLSLFTLTSLILSLTFPPAFAHESGHSHTHEGHSHTHSVLEIPSGSPVPSVNLKIHPDAMRGWNLEVQVSNFQFAPERVNTQSKPTEGHAHLYINGQKMGRLYSSWYHLEALPPGRHEIKVTLNANGHEDLYHNGQPIAATQILEVPVTNH</sequence>
<evidence type="ECO:0008006" key="4">
    <source>
        <dbReference type="Google" id="ProtNLM"/>
    </source>
</evidence>
<proteinExistence type="predicted"/>
<gene>
    <name evidence="3" type="ORF">BH720_08240</name>
</gene>
<dbReference type="STRING" id="1781255.BH720_08240"/>
<accession>A0A1E5QLQ0</accession>
<feature type="region of interest" description="Disordered" evidence="1">
    <location>
        <begin position="24"/>
        <end position="45"/>
    </location>
</feature>
<evidence type="ECO:0000313" key="3">
    <source>
        <dbReference type="EMBL" id="OEJ75622.1"/>
    </source>
</evidence>
<comment type="caution">
    <text evidence="3">The sequence shown here is derived from an EMBL/GenBank/DDBJ whole genome shotgun (WGS) entry which is preliminary data.</text>
</comment>
<reference evidence="3" key="1">
    <citation type="submission" date="2016-09" db="EMBL/GenBank/DDBJ databases">
        <title>Draft genome of thermotolerant cyanobacterium Desertifilum sp. strain IPPAS B-1220.</title>
        <authorList>
            <person name="Sinetova M.A."/>
            <person name="Bolakhan K."/>
            <person name="Zayadan B.K."/>
            <person name="Mironov K.S."/>
            <person name="Ustinova V."/>
            <person name="Kupriyanova E.V."/>
            <person name="Sidorov R.A."/>
            <person name="Skrypnik A.N."/>
            <person name="Gogoleva N.E."/>
            <person name="Gogolev Y.V."/>
            <person name="Los D.A."/>
        </authorList>
    </citation>
    <scope>NUCLEOTIDE SEQUENCE [LARGE SCALE GENOMIC DNA]</scope>
    <source>
        <strain evidence="3">IPPAS B-1220</strain>
    </source>
</reference>
<evidence type="ECO:0000256" key="2">
    <source>
        <dbReference type="SAM" id="SignalP"/>
    </source>
</evidence>
<dbReference type="AlphaFoldDB" id="A0A1E5QLQ0"/>
<feature type="signal peptide" evidence="2">
    <location>
        <begin position="1"/>
        <end position="23"/>
    </location>
</feature>
<dbReference type="OrthoDB" id="6385276at2"/>
<feature type="compositionally biased region" description="Basic and acidic residues" evidence="1">
    <location>
        <begin position="25"/>
        <end position="36"/>
    </location>
</feature>
<dbReference type="EMBL" id="MJGC01000047">
    <property type="protein sequence ID" value="OEJ75622.1"/>
    <property type="molecule type" value="Genomic_DNA"/>
</dbReference>
<keyword evidence="2" id="KW-0732">Signal</keyword>
<name>A0A1E5QLQ0_9CYAN</name>
<protein>
    <recommendedName>
        <fullName evidence="4">DUF4399 domain-containing protein</fullName>
    </recommendedName>
</protein>
<feature type="chain" id="PRO_5009184361" description="DUF4399 domain-containing protein" evidence="2">
    <location>
        <begin position="24"/>
        <end position="153"/>
    </location>
</feature>